<dbReference type="Proteomes" id="UP000629468">
    <property type="component" value="Unassembled WGS sequence"/>
</dbReference>
<name>A0A8H7EX83_AGABI</name>
<evidence type="ECO:0000313" key="3">
    <source>
        <dbReference type="Proteomes" id="UP000629468"/>
    </source>
</evidence>
<feature type="compositionally biased region" description="Basic and acidic residues" evidence="1">
    <location>
        <begin position="1"/>
        <end position="10"/>
    </location>
</feature>
<evidence type="ECO:0000313" key="2">
    <source>
        <dbReference type="EMBL" id="KAF7761667.1"/>
    </source>
</evidence>
<feature type="region of interest" description="Disordered" evidence="1">
    <location>
        <begin position="1"/>
        <end position="21"/>
    </location>
</feature>
<gene>
    <name evidence="2" type="ORF">Agabi119p4_9659</name>
</gene>
<dbReference type="AlphaFoldDB" id="A0A8H7EX83"/>
<dbReference type="EMBL" id="JABXXO010000013">
    <property type="protein sequence ID" value="KAF7761667.1"/>
    <property type="molecule type" value="Genomic_DNA"/>
</dbReference>
<comment type="caution">
    <text evidence="2">The sequence shown here is derived from an EMBL/GenBank/DDBJ whole genome shotgun (WGS) entry which is preliminary data.</text>
</comment>
<reference evidence="2 3" key="1">
    <citation type="journal article" name="Sci. Rep.">
        <title>Telomere-to-telomere assembled and centromere annotated genomes of the two main subspecies of the button mushroom Agaricus bisporus reveal especially polymorphic chromosome ends.</title>
        <authorList>
            <person name="Sonnenberg A.S.M."/>
            <person name="Sedaghat-Telgerd N."/>
            <person name="Lavrijssen B."/>
            <person name="Ohm R.A."/>
            <person name="Hendrickx P.M."/>
            <person name="Scholtmeijer K."/>
            <person name="Baars J.J.P."/>
            <person name="van Peer A."/>
        </authorList>
    </citation>
    <scope>NUCLEOTIDE SEQUENCE [LARGE SCALE GENOMIC DNA]</scope>
    <source>
        <strain evidence="2 3">H119_p4</strain>
    </source>
</reference>
<evidence type="ECO:0000256" key="1">
    <source>
        <dbReference type="SAM" id="MobiDB-lite"/>
    </source>
</evidence>
<protein>
    <submittedName>
        <fullName evidence="2">Uncharacterized protein</fullName>
    </submittedName>
</protein>
<organism evidence="2 3">
    <name type="scientific">Agaricus bisporus var. burnettii</name>
    <dbReference type="NCBI Taxonomy" id="192524"/>
    <lineage>
        <taxon>Eukaryota</taxon>
        <taxon>Fungi</taxon>
        <taxon>Dikarya</taxon>
        <taxon>Basidiomycota</taxon>
        <taxon>Agaricomycotina</taxon>
        <taxon>Agaricomycetes</taxon>
        <taxon>Agaricomycetidae</taxon>
        <taxon>Agaricales</taxon>
        <taxon>Agaricineae</taxon>
        <taxon>Agaricaceae</taxon>
        <taxon>Agaricus</taxon>
    </lineage>
</organism>
<accession>A0A8H7EX83</accession>
<sequence length="108" mass="11792">MSLDTSEQRGRFTRKKTSAIESGEQLARPTIWSILLAFDLTGNFGSAALHCHFSRTSFCGSAFLFIVSSESHATHIPTSSAKNRLQGGVKGSLTRTGHSPGFCLESWW</sequence>
<proteinExistence type="predicted"/>